<accession>A0A8H4L9V6</accession>
<evidence type="ECO:0000256" key="1">
    <source>
        <dbReference type="SAM" id="MobiDB-lite"/>
    </source>
</evidence>
<feature type="compositionally biased region" description="Low complexity" evidence="1">
    <location>
        <begin position="260"/>
        <end position="272"/>
    </location>
</feature>
<feature type="compositionally biased region" description="Polar residues" evidence="1">
    <location>
        <begin position="242"/>
        <end position="252"/>
    </location>
</feature>
<reference evidence="2 3" key="1">
    <citation type="submission" date="2020-01" db="EMBL/GenBank/DDBJ databases">
        <title>Identification and distribution of gene clusters putatively required for synthesis of sphingolipid metabolism inhibitors in phylogenetically diverse species of the filamentous fungus Fusarium.</title>
        <authorList>
            <person name="Kim H.-S."/>
            <person name="Busman M."/>
            <person name="Brown D.W."/>
            <person name="Divon H."/>
            <person name="Uhlig S."/>
            <person name="Proctor R.H."/>
        </authorList>
    </citation>
    <scope>NUCLEOTIDE SEQUENCE [LARGE SCALE GENOMIC DNA]</scope>
    <source>
        <strain evidence="2 3">NRRL 20459</strain>
    </source>
</reference>
<feature type="region of interest" description="Disordered" evidence="1">
    <location>
        <begin position="409"/>
        <end position="433"/>
    </location>
</feature>
<evidence type="ECO:0000313" key="2">
    <source>
        <dbReference type="EMBL" id="KAF4465730.1"/>
    </source>
</evidence>
<sequence>MPKAGEIRLANDSVQHVEFCACIRVVVGGTLATVKAYVLGDHDGWDVLLGRPWLRRMRAMEDHYDEKLVVKGTKGHSQTIPIYPTPGLFEPDCKSWAGEPIRPKPMRRHEEEDEVILVDDDLPILEEVEDMLNELGEFDAAEISAGSERVHVGTEFVSFTTCTVPAAGPDEVEMGRRSQVWATWKRVQRHQPMLSGPERPPNVRSLPLTGAAETSPPIFSAPVTPELDNCETQSAQFGPDSTLPSGAPSDQPQPSPARLSDSTSEQSKSTSDGTSARPYLPSLGFFSQTSVGIHTGGTKFRDSHLLTPTFGFALHESSTSLPRTSDLTRLNSGRETTLHAEISVSQICFRAPPPRVSAGGPIARQAHDANTDERRLLRLPPTAALSRTIELLPPANEATQTMRLLRPTNRVSPHDQGRTLSETNPTHHPQKLLPNTFLTIPSERRPHGCGDHGKSGRADAEEVLAGRTASAGGCDTFGTSAENAVAPWRQQTWTLDTAYCDTYYRANMEAWQHMEATGWTRPDEPAWQRAGHTMHLGRLHWTQLDPLGVGSTRQNEVSWPTMGDMVTNVTLAEGGGAEIWLDPGRIKDAPWDGEELEDINENQGEL</sequence>
<keyword evidence="3" id="KW-1185">Reference proteome</keyword>
<gene>
    <name evidence="2" type="ORF">FALBO_7422</name>
</gene>
<feature type="region of interest" description="Disordered" evidence="1">
    <location>
        <begin position="191"/>
        <end position="281"/>
    </location>
</feature>
<dbReference type="AlphaFoldDB" id="A0A8H4L9V6"/>
<protein>
    <submittedName>
        <fullName evidence="2">Ribonuclease H</fullName>
    </submittedName>
</protein>
<organism evidence="2 3">
    <name type="scientific">Fusarium albosuccineum</name>
    <dbReference type="NCBI Taxonomy" id="1237068"/>
    <lineage>
        <taxon>Eukaryota</taxon>
        <taxon>Fungi</taxon>
        <taxon>Dikarya</taxon>
        <taxon>Ascomycota</taxon>
        <taxon>Pezizomycotina</taxon>
        <taxon>Sordariomycetes</taxon>
        <taxon>Hypocreomycetidae</taxon>
        <taxon>Hypocreales</taxon>
        <taxon>Nectriaceae</taxon>
        <taxon>Fusarium</taxon>
        <taxon>Fusarium decemcellulare species complex</taxon>
    </lineage>
</organism>
<evidence type="ECO:0000313" key="3">
    <source>
        <dbReference type="Proteomes" id="UP000554235"/>
    </source>
</evidence>
<dbReference type="OrthoDB" id="2919534at2759"/>
<dbReference type="Proteomes" id="UP000554235">
    <property type="component" value="Unassembled WGS sequence"/>
</dbReference>
<dbReference type="EMBL" id="JAADYS010000988">
    <property type="protein sequence ID" value="KAF4465730.1"/>
    <property type="molecule type" value="Genomic_DNA"/>
</dbReference>
<proteinExistence type="predicted"/>
<name>A0A8H4L9V6_9HYPO</name>
<feature type="compositionally biased region" description="Polar residues" evidence="1">
    <location>
        <begin position="418"/>
        <end position="427"/>
    </location>
</feature>
<comment type="caution">
    <text evidence="2">The sequence shown here is derived from an EMBL/GenBank/DDBJ whole genome shotgun (WGS) entry which is preliminary data.</text>
</comment>